<dbReference type="PROSITE" id="PS51462">
    <property type="entry name" value="NUDIX"/>
    <property type="match status" value="1"/>
</dbReference>
<reference evidence="8" key="2">
    <citation type="submission" date="2020-09" db="EMBL/GenBank/DDBJ databases">
        <authorList>
            <person name="Sun Q."/>
            <person name="Ohkuma M."/>
        </authorList>
    </citation>
    <scope>NUCLEOTIDE SEQUENCE</scope>
    <source>
        <strain evidence="8">JCM 30804</strain>
    </source>
</reference>
<dbReference type="PANTHER" id="PTHR12992">
    <property type="entry name" value="NUDIX HYDROLASE"/>
    <property type="match status" value="1"/>
</dbReference>
<dbReference type="NCBIfam" id="NF007980">
    <property type="entry name" value="PRK10707.1"/>
    <property type="match status" value="1"/>
</dbReference>
<evidence type="ECO:0000256" key="6">
    <source>
        <dbReference type="ARBA" id="ARBA00023211"/>
    </source>
</evidence>
<dbReference type="SUPFAM" id="SSF55811">
    <property type="entry name" value="Nudix"/>
    <property type="match status" value="1"/>
</dbReference>
<organism evidence="8 9">
    <name type="scientific">Shewanella gelidii</name>
    <dbReference type="NCBI Taxonomy" id="1642821"/>
    <lineage>
        <taxon>Bacteria</taxon>
        <taxon>Pseudomonadati</taxon>
        <taxon>Pseudomonadota</taxon>
        <taxon>Gammaproteobacteria</taxon>
        <taxon>Alteromonadales</taxon>
        <taxon>Shewanellaceae</taxon>
        <taxon>Shewanella</taxon>
    </lineage>
</organism>
<comment type="cofactor">
    <cofactor evidence="1">
        <name>Mn(2+)</name>
        <dbReference type="ChEBI" id="CHEBI:29035"/>
    </cofactor>
</comment>
<protein>
    <submittedName>
        <fullName evidence="8">Coenzyme A pyrophosphatase</fullName>
    </submittedName>
</protein>
<dbReference type="EMBL" id="BMPZ01000007">
    <property type="protein sequence ID" value="GGI87155.1"/>
    <property type="molecule type" value="Genomic_DNA"/>
</dbReference>
<comment type="cofactor">
    <cofactor evidence="2">
        <name>Mg(2+)</name>
        <dbReference type="ChEBI" id="CHEBI:18420"/>
    </cofactor>
</comment>
<dbReference type="Proteomes" id="UP000613743">
    <property type="component" value="Unassembled WGS sequence"/>
</dbReference>
<feature type="domain" description="Nudix hydrolase" evidence="7">
    <location>
        <begin position="33"/>
        <end position="171"/>
    </location>
</feature>
<dbReference type="CDD" id="cd03426">
    <property type="entry name" value="NUDIX_CoAse_Nudt7"/>
    <property type="match status" value="1"/>
</dbReference>
<name>A0A917JWG6_9GAMM</name>
<gene>
    <name evidence="8" type="primary">yeaB</name>
    <name evidence="8" type="ORF">GCM10009332_25530</name>
</gene>
<evidence type="ECO:0000313" key="9">
    <source>
        <dbReference type="Proteomes" id="UP000613743"/>
    </source>
</evidence>
<keyword evidence="9" id="KW-1185">Reference proteome</keyword>
<dbReference type="GO" id="GO:0046872">
    <property type="term" value="F:metal ion binding"/>
    <property type="evidence" value="ECO:0007669"/>
    <property type="project" value="UniProtKB-KW"/>
</dbReference>
<dbReference type="Pfam" id="PF00293">
    <property type="entry name" value="NUDIX"/>
    <property type="match status" value="1"/>
</dbReference>
<dbReference type="GO" id="GO:0010945">
    <property type="term" value="F:coenzyme A diphosphatase activity"/>
    <property type="evidence" value="ECO:0007669"/>
    <property type="project" value="InterPro"/>
</dbReference>
<evidence type="ECO:0000256" key="5">
    <source>
        <dbReference type="ARBA" id="ARBA00022842"/>
    </source>
</evidence>
<dbReference type="InterPro" id="IPR000086">
    <property type="entry name" value="NUDIX_hydrolase_dom"/>
</dbReference>
<sequence length="195" mass="21886">MEISELATRYQLHALSSPIPLAPPYRFASKTKLRQAAVLIPVIAKPDGLHIGLTQRPMHMRAHPGQISFPGGKVESSDINEAATALREAEEEIGLSQQNVTVLGQFPSHNTFTGFEITPIVGMVKQPFEPVLDPGEVADYFTVPLSFLRQQHNRHRLNVSRKGQNFPVFFIPYQNRFIWGATAAIIDLFCRHIFE</sequence>
<evidence type="ECO:0000256" key="1">
    <source>
        <dbReference type="ARBA" id="ARBA00001936"/>
    </source>
</evidence>
<comment type="caution">
    <text evidence="8">The sequence shown here is derived from an EMBL/GenBank/DDBJ whole genome shotgun (WGS) entry which is preliminary data.</text>
</comment>
<dbReference type="InterPro" id="IPR015797">
    <property type="entry name" value="NUDIX_hydrolase-like_dom_sf"/>
</dbReference>
<dbReference type="RefSeq" id="WP_188921529.1">
    <property type="nucleotide sequence ID" value="NZ_BMPZ01000007.1"/>
</dbReference>
<proteinExistence type="predicted"/>
<evidence type="ECO:0000256" key="3">
    <source>
        <dbReference type="ARBA" id="ARBA00022723"/>
    </source>
</evidence>
<evidence type="ECO:0000256" key="2">
    <source>
        <dbReference type="ARBA" id="ARBA00001946"/>
    </source>
</evidence>
<evidence type="ECO:0000259" key="7">
    <source>
        <dbReference type="PROSITE" id="PS51462"/>
    </source>
</evidence>
<accession>A0A917JWG6</accession>
<evidence type="ECO:0000313" key="8">
    <source>
        <dbReference type="EMBL" id="GGI87155.1"/>
    </source>
</evidence>
<keyword evidence="3" id="KW-0479">Metal-binding</keyword>
<dbReference type="AlphaFoldDB" id="A0A917JWG6"/>
<dbReference type="PANTHER" id="PTHR12992:SF11">
    <property type="entry name" value="MITOCHONDRIAL COENZYME A DIPHOSPHATASE NUDT8"/>
    <property type="match status" value="1"/>
</dbReference>
<keyword evidence="4" id="KW-0378">Hydrolase</keyword>
<keyword evidence="5" id="KW-0460">Magnesium</keyword>
<reference evidence="8" key="1">
    <citation type="journal article" date="2014" name="Int. J. Syst. Evol. Microbiol.">
        <title>Complete genome sequence of Corynebacterium casei LMG S-19264T (=DSM 44701T), isolated from a smear-ripened cheese.</title>
        <authorList>
            <consortium name="US DOE Joint Genome Institute (JGI-PGF)"/>
            <person name="Walter F."/>
            <person name="Albersmeier A."/>
            <person name="Kalinowski J."/>
            <person name="Ruckert C."/>
        </authorList>
    </citation>
    <scope>NUCLEOTIDE SEQUENCE</scope>
    <source>
        <strain evidence="8">JCM 30804</strain>
    </source>
</reference>
<dbReference type="Gene3D" id="3.90.79.10">
    <property type="entry name" value="Nucleoside Triphosphate Pyrophosphohydrolase"/>
    <property type="match status" value="1"/>
</dbReference>
<dbReference type="InterPro" id="IPR045121">
    <property type="entry name" value="CoAse"/>
</dbReference>
<keyword evidence="6" id="KW-0464">Manganese</keyword>
<evidence type="ECO:0000256" key="4">
    <source>
        <dbReference type="ARBA" id="ARBA00022801"/>
    </source>
</evidence>